<dbReference type="InParanoid" id="A0A165TQG1"/>
<dbReference type="GO" id="GO:0006412">
    <property type="term" value="P:translation"/>
    <property type="evidence" value="ECO:0007669"/>
    <property type="project" value="InterPro"/>
</dbReference>
<dbReference type="Pfam" id="PF00411">
    <property type="entry name" value="Ribosomal_S11"/>
    <property type="match status" value="1"/>
</dbReference>
<protein>
    <submittedName>
        <fullName evidence="5">Translational machinery component</fullName>
    </submittedName>
</protein>
<dbReference type="OrthoDB" id="1654884at2759"/>
<evidence type="ECO:0000313" key="5">
    <source>
        <dbReference type="EMBL" id="KZT27020.1"/>
    </source>
</evidence>
<dbReference type="SUPFAM" id="SSF53137">
    <property type="entry name" value="Translational machinery components"/>
    <property type="match status" value="1"/>
</dbReference>
<dbReference type="InterPro" id="IPR036967">
    <property type="entry name" value="Ribosomal_uS11_sf"/>
</dbReference>
<evidence type="ECO:0000256" key="4">
    <source>
        <dbReference type="SAM" id="MobiDB-lite"/>
    </source>
</evidence>
<dbReference type="FunCoup" id="A0A165TQG1">
    <property type="interactions" value="120"/>
</dbReference>
<gene>
    <name evidence="5" type="ORF">NEOLEDRAFT_187613</name>
</gene>
<keyword evidence="6" id="KW-1185">Reference proteome</keyword>
<dbReference type="GO" id="GO:0005840">
    <property type="term" value="C:ribosome"/>
    <property type="evidence" value="ECO:0007669"/>
    <property type="project" value="UniProtKB-KW"/>
</dbReference>
<evidence type="ECO:0000256" key="2">
    <source>
        <dbReference type="ARBA" id="ARBA00022980"/>
    </source>
</evidence>
<keyword evidence="3" id="KW-0687">Ribonucleoprotein</keyword>
<accession>A0A165TQG1</accession>
<dbReference type="GO" id="GO:1990904">
    <property type="term" value="C:ribonucleoprotein complex"/>
    <property type="evidence" value="ECO:0007669"/>
    <property type="project" value="UniProtKB-KW"/>
</dbReference>
<name>A0A165TQG1_9AGAM</name>
<dbReference type="Gene3D" id="3.30.420.80">
    <property type="entry name" value="Ribosomal protein S11"/>
    <property type="match status" value="1"/>
</dbReference>
<dbReference type="GO" id="GO:0003735">
    <property type="term" value="F:structural constituent of ribosome"/>
    <property type="evidence" value="ECO:0007669"/>
    <property type="project" value="InterPro"/>
</dbReference>
<sequence>MLSSFRQALRAQLKCPPRAASLSAFGGYAPPGNNAIINQLLGDEPSALPSSYMDVEDAKSSDEQPATPYPTVTSNPIQDARKAKEIGLVSAAKYALHVYASRNNTRMSFHRSPSGQTVAWASAGTCKFKGVNRASYEAGYQVAVRMFEAVAKEKALLAEDGMKSMQIELFLEGFGQGRDAMRKALLTPEGTQTREVITRLTDKTPIKIGGTRSKKARRI</sequence>
<reference evidence="5 6" key="1">
    <citation type="journal article" date="2016" name="Mol. Biol. Evol.">
        <title>Comparative Genomics of Early-Diverging Mushroom-Forming Fungi Provides Insights into the Origins of Lignocellulose Decay Capabilities.</title>
        <authorList>
            <person name="Nagy L.G."/>
            <person name="Riley R."/>
            <person name="Tritt A."/>
            <person name="Adam C."/>
            <person name="Daum C."/>
            <person name="Floudas D."/>
            <person name="Sun H."/>
            <person name="Yadav J.S."/>
            <person name="Pangilinan J."/>
            <person name="Larsson K.H."/>
            <person name="Matsuura K."/>
            <person name="Barry K."/>
            <person name="Labutti K."/>
            <person name="Kuo R."/>
            <person name="Ohm R.A."/>
            <person name="Bhattacharya S.S."/>
            <person name="Shirouzu T."/>
            <person name="Yoshinaga Y."/>
            <person name="Martin F.M."/>
            <person name="Grigoriev I.V."/>
            <person name="Hibbett D.S."/>
        </authorList>
    </citation>
    <scope>NUCLEOTIDE SEQUENCE [LARGE SCALE GENOMIC DNA]</scope>
    <source>
        <strain evidence="5 6">HHB14362 ss-1</strain>
    </source>
</reference>
<dbReference type="Proteomes" id="UP000076761">
    <property type="component" value="Unassembled WGS sequence"/>
</dbReference>
<evidence type="ECO:0000313" key="6">
    <source>
        <dbReference type="Proteomes" id="UP000076761"/>
    </source>
</evidence>
<dbReference type="STRING" id="1314782.A0A165TQG1"/>
<dbReference type="PANTHER" id="PTHR11759">
    <property type="entry name" value="40S RIBOSOMAL PROTEIN S14/30S RIBOSOMAL PROTEIN S11"/>
    <property type="match status" value="1"/>
</dbReference>
<dbReference type="EMBL" id="KV425564">
    <property type="protein sequence ID" value="KZT27020.1"/>
    <property type="molecule type" value="Genomic_DNA"/>
</dbReference>
<keyword evidence="2" id="KW-0689">Ribosomal protein</keyword>
<dbReference type="AlphaFoldDB" id="A0A165TQG1"/>
<dbReference type="HAMAP" id="MF_01310">
    <property type="entry name" value="Ribosomal_uS11"/>
    <property type="match status" value="1"/>
</dbReference>
<evidence type="ECO:0000256" key="1">
    <source>
        <dbReference type="ARBA" id="ARBA00006194"/>
    </source>
</evidence>
<evidence type="ECO:0000256" key="3">
    <source>
        <dbReference type="ARBA" id="ARBA00023274"/>
    </source>
</evidence>
<proteinExistence type="inferred from homology"/>
<comment type="similarity">
    <text evidence="1">Belongs to the universal ribosomal protein uS11 family.</text>
</comment>
<dbReference type="InterPro" id="IPR001971">
    <property type="entry name" value="Ribosomal_uS11"/>
</dbReference>
<feature type="region of interest" description="Disordered" evidence="4">
    <location>
        <begin position="51"/>
        <end position="75"/>
    </location>
</feature>
<organism evidence="5 6">
    <name type="scientific">Neolentinus lepideus HHB14362 ss-1</name>
    <dbReference type="NCBI Taxonomy" id="1314782"/>
    <lineage>
        <taxon>Eukaryota</taxon>
        <taxon>Fungi</taxon>
        <taxon>Dikarya</taxon>
        <taxon>Basidiomycota</taxon>
        <taxon>Agaricomycotina</taxon>
        <taxon>Agaricomycetes</taxon>
        <taxon>Gloeophyllales</taxon>
        <taxon>Gloeophyllaceae</taxon>
        <taxon>Neolentinus</taxon>
    </lineage>
</organism>